<dbReference type="AlphaFoldDB" id="T1BC30"/>
<dbReference type="InterPro" id="IPR007197">
    <property type="entry name" value="rSAM"/>
</dbReference>
<reference evidence="7" key="1">
    <citation type="submission" date="2013-08" db="EMBL/GenBank/DDBJ databases">
        <authorList>
            <person name="Mendez C."/>
            <person name="Richter M."/>
            <person name="Ferrer M."/>
            <person name="Sanchez J."/>
        </authorList>
    </citation>
    <scope>NUCLEOTIDE SEQUENCE</scope>
</reference>
<evidence type="ECO:0000256" key="3">
    <source>
        <dbReference type="ARBA" id="ARBA00023004"/>
    </source>
</evidence>
<evidence type="ECO:0000313" key="7">
    <source>
        <dbReference type="EMBL" id="EQD51790.1"/>
    </source>
</evidence>
<dbReference type="GO" id="GO:0051536">
    <property type="term" value="F:iron-sulfur cluster binding"/>
    <property type="evidence" value="ECO:0007669"/>
    <property type="project" value="UniProtKB-KW"/>
</dbReference>
<evidence type="ECO:0000259" key="5">
    <source>
        <dbReference type="Pfam" id="PF04055"/>
    </source>
</evidence>
<evidence type="ECO:0000256" key="2">
    <source>
        <dbReference type="ARBA" id="ARBA00022723"/>
    </source>
</evidence>
<keyword evidence="3" id="KW-0408">Iron</keyword>
<proteinExistence type="predicted"/>
<dbReference type="PANTHER" id="PTHR43288">
    <property type="entry name" value="BIOTIN SYNTHASE-RELATED PROTEIN, RADICAL SAM SUPERFAMILY"/>
    <property type="match status" value="1"/>
</dbReference>
<protein>
    <submittedName>
        <fullName evidence="7">Radical SAM domain-containing protein</fullName>
    </submittedName>
</protein>
<dbReference type="InterPro" id="IPR040087">
    <property type="entry name" value="MJ0021-like"/>
</dbReference>
<dbReference type="GO" id="GO:0046872">
    <property type="term" value="F:metal ion binding"/>
    <property type="evidence" value="ECO:0007669"/>
    <property type="project" value="UniProtKB-KW"/>
</dbReference>
<feature type="domain" description="Radical SAM core" evidence="5">
    <location>
        <begin position="21"/>
        <end position="174"/>
    </location>
</feature>
<accession>T1BC30</accession>
<evidence type="ECO:0000256" key="4">
    <source>
        <dbReference type="ARBA" id="ARBA00023014"/>
    </source>
</evidence>
<dbReference type="SFLD" id="SFLDG01108">
    <property type="entry name" value="Uncharacterised_Radical_SAM_Su"/>
    <property type="match status" value="1"/>
</dbReference>
<dbReference type="Gene3D" id="3.20.20.70">
    <property type="entry name" value="Aldolase class I"/>
    <property type="match status" value="1"/>
</dbReference>
<dbReference type="InterPro" id="IPR058374">
    <property type="entry name" value="DUF8061"/>
</dbReference>
<dbReference type="CDD" id="cd01335">
    <property type="entry name" value="Radical_SAM"/>
    <property type="match status" value="1"/>
</dbReference>
<name>T1BC30_9ZZZZ</name>
<dbReference type="Pfam" id="PF04055">
    <property type="entry name" value="Radical_SAM"/>
    <property type="match status" value="1"/>
</dbReference>
<dbReference type="SUPFAM" id="SSF102114">
    <property type="entry name" value="Radical SAM enzymes"/>
    <property type="match status" value="1"/>
</dbReference>
<dbReference type="GO" id="GO:0003824">
    <property type="term" value="F:catalytic activity"/>
    <property type="evidence" value="ECO:0007669"/>
    <property type="project" value="InterPro"/>
</dbReference>
<dbReference type="Pfam" id="PF26257">
    <property type="entry name" value="DUF8061"/>
    <property type="match status" value="1"/>
</dbReference>
<organism evidence="7">
    <name type="scientific">mine drainage metagenome</name>
    <dbReference type="NCBI Taxonomy" id="410659"/>
    <lineage>
        <taxon>unclassified sequences</taxon>
        <taxon>metagenomes</taxon>
        <taxon>ecological metagenomes</taxon>
    </lineage>
</organism>
<dbReference type="InterPro" id="IPR058240">
    <property type="entry name" value="rSAM_sf"/>
</dbReference>
<sequence>MGKLPEGCILCAKGGKMVLFVSGICDAKCFYCPISSEKKMLDVMFADEMPIHDMRDAILEANMINATGTGITGGDPLKFFARTSDYIRMLKAEFGPRHHTHLYTISGTKEAIDAVASAGLDEIRFHPPEEIWRHMDRSIFKQRIKWARDNGLSVGIEVPSLPDREEDMKALVEFSERMDLDFINLNELEFSETNFRNLLGRNYTIKNDIEAGAKGSKDLALKMIRQFPNHTVHYCSAAFKDGVQLKNRLKRRASNIARRIDIVTKDGTILKGIVDNPDIPAVVQDLKSVGVPEEMFFVNDRKRRVEIPTWIIPELKKLLDYNFYEVEEYPTWDAIEVERLKL</sequence>
<reference evidence="7" key="2">
    <citation type="journal article" date="2014" name="ISME J.">
        <title>Microbial stratification in low pH oxic and suboxic macroscopic growths along an acid mine drainage.</title>
        <authorList>
            <person name="Mendez-Garcia C."/>
            <person name="Mesa V."/>
            <person name="Sprenger R.R."/>
            <person name="Richter M."/>
            <person name="Diez M.S."/>
            <person name="Solano J."/>
            <person name="Bargiela R."/>
            <person name="Golyshina O.V."/>
            <person name="Manteca A."/>
            <person name="Ramos J.L."/>
            <person name="Gallego J.R."/>
            <person name="Llorente I."/>
            <person name="Martins Dos Santos V.A."/>
            <person name="Jensen O.N."/>
            <person name="Pelaez A.I."/>
            <person name="Sanchez J."/>
            <person name="Ferrer M."/>
        </authorList>
    </citation>
    <scope>NUCLEOTIDE SEQUENCE</scope>
</reference>
<feature type="domain" description="DUF8061" evidence="6">
    <location>
        <begin position="267"/>
        <end position="342"/>
    </location>
</feature>
<keyword evidence="2" id="KW-0479">Metal-binding</keyword>
<comment type="caution">
    <text evidence="7">The sequence shown here is derived from an EMBL/GenBank/DDBJ whole genome shotgun (WGS) entry which is preliminary data.</text>
</comment>
<evidence type="ECO:0000259" key="6">
    <source>
        <dbReference type="Pfam" id="PF26257"/>
    </source>
</evidence>
<dbReference type="EMBL" id="AUZY01007037">
    <property type="protein sequence ID" value="EQD51790.1"/>
    <property type="molecule type" value="Genomic_DNA"/>
</dbReference>
<dbReference type="InterPro" id="IPR013785">
    <property type="entry name" value="Aldolase_TIM"/>
</dbReference>
<evidence type="ECO:0000256" key="1">
    <source>
        <dbReference type="ARBA" id="ARBA00022691"/>
    </source>
</evidence>
<gene>
    <name evidence="7" type="ORF">B1B_10876</name>
</gene>
<dbReference type="SFLD" id="SFLDS00029">
    <property type="entry name" value="Radical_SAM"/>
    <property type="match status" value="1"/>
</dbReference>
<keyword evidence="1" id="KW-0949">S-adenosyl-L-methionine</keyword>
<dbReference type="PANTHER" id="PTHR43288:SF1">
    <property type="entry name" value="GLYCYL-RADICAL ENZYME ACTIVATING ENZYME MJ0021-RELATED"/>
    <property type="match status" value="1"/>
</dbReference>
<keyword evidence="4" id="KW-0411">Iron-sulfur</keyword>